<proteinExistence type="predicted"/>
<accession>A0A0A8YXL3</accession>
<reference evidence="1" key="2">
    <citation type="journal article" date="2015" name="Data Brief">
        <title>Shoot transcriptome of the giant reed, Arundo donax.</title>
        <authorList>
            <person name="Barrero R.A."/>
            <person name="Guerrero F.D."/>
            <person name="Moolhuijzen P."/>
            <person name="Goolsby J.A."/>
            <person name="Tidwell J."/>
            <person name="Bellgard S.E."/>
            <person name="Bellgard M.I."/>
        </authorList>
    </citation>
    <scope>NUCLEOTIDE SEQUENCE</scope>
    <source>
        <tissue evidence="1">Shoot tissue taken approximately 20 cm above the soil surface</tissue>
    </source>
</reference>
<protein>
    <submittedName>
        <fullName evidence="1">Uncharacterized protein</fullName>
    </submittedName>
</protein>
<dbReference type="EMBL" id="GBRH01268675">
    <property type="protein sequence ID" value="JAD29220.1"/>
    <property type="molecule type" value="Transcribed_RNA"/>
</dbReference>
<sequence>MPCLCILPFCKPFVRMPPPTKLFVLLHEY</sequence>
<dbReference type="AlphaFoldDB" id="A0A0A8YXL3"/>
<name>A0A0A8YXL3_ARUDO</name>
<organism evidence="1">
    <name type="scientific">Arundo donax</name>
    <name type="common">Giant reed</name>
    <name type="synonym">Donax arundinaceus</name>
    <dbReference type="NCBI Taxonomy" id="35708"/>
    <lineage>
        <taxon>Eukaryota</taxon>
        <taxon>Viridiplantae</taxon>
        <taxon>Streptophyta</taxon>
        <taxon>Embryophyta</taxon>
        <taxon>Tracheophyta</taxon>
        <taxon>Spermatophyta</taxon>
        <taxon>Magnoliopsida</taxon>
        <taxon>Liliopsida</taxon>
        <taxon>Poales</taxon>
        <taxon>Poaceae</taxon>
        <taxon>PACMAD clade</taxon>
        <taxon>Arundinoideae</taxon>
        <taxon>Arundineae</taxon>
        <taxon>Arundo</taxon>
    </lineage>
</organism>
<reference evidence="1" key="1">
    <citation type="submission" date="2014-09" db="EMBL/GenBank/DDBJ databases">
        <authorList>
            <person name="Magalhaes I.L.F."/>
            <person name="Oliveira U."/>
            <person name="Santos F.R."/>
            <person name="Vidigal T.H.D.A."/>
            <person name="Brescovit A.D."/>
            <person name="Santos A.J."/>
        </authorList>
    </citation>
    <scope>NUCLEOTIDE SEQUENCE</scope>
    <source>
        <tissue evidence="1">Shoot tissue taken approximately 20 cm above the soil surface</tissue>
    </source>
</reference>
<evidence type="ECO:0000313" key="1">
    <source>
        <dbReference type="EMBL" id="JAD29220.1"/>
    </source>
</evidence>